<dbReference type="InterPro" id="IPR009078">
    <property type="entry name" value="Ferritin-like_SF"/>
</dbReference>
<dbReference type="AlphaFoldDB" id="A0A6B2NKZ7"/>
<protein>
    <submittedName>
        <fullName evidence="3">Phenol hydroxylase</fullName>
    </submittedName>
</protein>
<evidence type="ECO:0000256" key="2">
    <source>
        <dbReference type="ARBA" id="ARBA00023033"/>
    </source>
</evidence>
<comment type="caution">
    <text evidence="3">The sequence shown here is derived from an EMBL/GenBank/DDBJ whole genome shotgun (WGS) entry which is preliminary data.</text>
</comment>
<dbReference type="Gene3D" id="1.10.620.20">
    <property type="entry name" value="Ribonucleotide Reductase, subunit A"/>
    <property type="match status" value="1"/>
</dbReference>
<gene>
    <name evidence="3" type="ORF">G0P99_02740</name>
</gene>
<dbReference type="GO" id="GO:0016709">
    <property type="term" value="F:oxidoreductase activity, acting on paired donors, with incorporation or reduction of molecular oxygen, NAD(P)H as one donor, and incorporation of one atom of oxygen"/>
    <property type="evidence" value="ECO:0007669"/>
    <property type="project" value="InterPro"/>
</dbReference>
<evidence type="ECO:0000256" key="1">
    <source>
        <dbReference type="ARBA" id="ARBA00023002"/>
    </source>
</evidence>
<dbReference type="CDD" id="cd01058">
    <property type="entry name" value="AAMH_B"/>
    <property type="match status" value="1"/>
</dbReference>
<dbReference type="InterPro" id="IPR012348">
    <property type="entry name" value="RNR-like"/>
</dbReference>
<name>A0A6B2NKZ7_9RHOB</name>
<dbReference type="EMBL" id="JAAGOX010000003">
    <property type="protein sequence ID" value="NDW43870.1"/>
    <property type="molecule type" value="Genomic_DNA"/>
</dbReference>
<sequence>MTIDLKTLNIEPRRQTFGHIARRFGEDRPASRYEEGMLDVQATKHFHYKPFWEPDKELYDASRTEIVMQDWYALRDPRQYYYATYNIARAGMRAAAQHNFDFVEKRGMLGNLDAGWRAKVEDYLLPLRHVAWGANMNATQICDRGYGTAVTAPAIFTAGDQLGIAQVIGQIGMDMAGGGGEALEAAKEKWMTADYWQGIRKLVENTLVEQDWFQLFIAQNLVIDGIIYPLVYDSFDASGQAHGAAAISMLTEFMSEWFSEHSRWTDAVIKVAAAESGTNAAKLSAWFTKWRDQTGEAVRPLAAHVLGDGGDAAVDQALATLNARAAKLGLST</sequence>
<evidence type="ECO:0000313" key="3">
    <source>
        <dbReference type="EMBL" id="NDW43870.1"/>
    </source>
</evidence>
<keyword evidence="2" id="KW-0503">Monooxygenase</keyword>
<dbReference type="PIRSF" id="PIRSF000040">
    <property type="entry name" value="MMOH_comp"/>
    <property type="match status" value="1"/>
</dbReference>
<accession>A0A6B2NKZ7</accession>
<reference evidence="3" key="1">
    <citation type="submission" date="2020-02" db="EMBL/GenBank/DDBJ databases">
        <title>Delineation of the pyrene-degrading pathway in Roseobacter clade bacteria by genomic analysis.</title>
        <authorList>
            <person name="Zhou H."/>
            <person name="Wang H."/>
        </authorList>
    </citation>
    <scope>NUCLEOTIDE SEQUENCE</scope>
    <source>
        <strain evidence="3">PrR005</strain>
    </source>
</reference>
<dbReference type="SUPFAM" id="SSF47240">
    <property type="entry name" value="Ferritin-like"/>
    <property type="match status" value="1"/>
</dbReference>
<dbReference type="Pfam" id="PF02332">
    <property type="entry name" value="Phenol_Hydrox"/>
    <property type="match status" value="1"/>
</dbReference>
<keyword evidence="1" id="KW-0560">Oxidoreductase</keyword>
<dbReference type="RefSeq" id="WP_164127453.1">
    <property type="nucleotide sequence ID" value="NZ_JAAGOX010000003.1"/>
</dbReference>
<dbReference type="InterPro" id="IPR003430">
    <property type="entry name" value="Phenol_Hydrox"/>
</dbReference>
<proteinExistence type="predicted"/>
<dbReference type="InterPro" id="IPR012078">
    <property type="entry name" value="MP_mOase_hydro"/>
</dbReference>
<organism evidence="3">
    <name type="scientific">Ruegeria sp. PrR005</name>
    <dbReference type="NCBI Taxonomy" id="2706882"/>
    <lineage>
        <taxon>Bacteria</taxon>
        <taxon>Pseudomonadati</taxon>
        <taxon>Pseudomonadota</taxon>
        <taxon>Alphaproteobacteria</taxon>
        <taxon>Rhodobacterales</taxon>
        <taxon>Roseobacteraceae</taxon>
        <taxon>Ruegeria</taxon>
    </lineage>
</organism>